<dbReference type="Pfam" id="PF02194">
    <property type="entry name" value="PXA"/>
    <property type="match status" value="1"/>
</dbReference>
<sequence>MEMMLAYPVVVNLTVVPSVENHRFNRNGFIQSIWKYDTGVLKAMSPVYIYRYFRRGGRDRWLSLGGIMLSITGTKALFADQSHFPVPSIQIASTTVVFPCLLFAYSGQAAYLIKNTCHVVDAFYSSIPDTSSSMWMNLPISILFVSGLRILCNEVEFSWKVRQSVRRPSYLSHLEKKQLSLNDSRLSSTPPPPKWKRKIDSPVVEAAVSDFIDQILKDFVVDLWYSEITPDREAPELMRSVIMDALGEISGRAKEINLIDLLTRQLKSHREAFSAKTSELKTVYCCRDIVDLIGDHLDLFRRNQAAIGADVMATLSTEERDERLKHHLIASKELHPALISPESEYKVLQQLVGGVLAIVLRPREAQCPVVWTIAREIVTCLVMQPLINLASPALDKFLEFFSVNMHLTIWNLIVMLYVTRYINEVLELILLAIKDDSPKDAGGDHPSGSVNNVDFTSRKDPSLNNQRTGKTLAKIDDHIETYLNYNSHQQEPMQPHPAEWARILEVATQRRTEVLAPENLENMWAKGRNYKKKENRNVKAGAQKSMAKSSVTNTAMNLRKDMPIHSNMMSTKMEEKALVHLTLGLSLDTLTSHENRDGSQFTQHGSQELSFEGSRVGGEWENAGNLTLNENKALPDKKKAFTGDCGGSIISEFYSPESHRSADHAVKKVSDIILRGEGPYSPKLKCRVIGAYFEKLGSNSFAVYSIAVTDSENRTWFVKRRIFSSSTEDAFVHQRCIQLDKYLQDLLSIANVAEQHENYSFGKSSSVMRTLAVNVDGAVDDIVRQFKEVSDGFMRKVVGSTSPFDETDSSIYSKNMSWHSDDVSKHVLRQDTLEPANSFSDTEESHNQENQDHKGVGSTAKANGWHSDNELNAKDFPPRVIKWGDESQTLGLDEKHVLEEKSKRINHGGFSVENSAVGSSHLDDPVGMPPEWTPSNVSLPLLNLVDKVTVNVTTAAVWFHALPVTVALELTRQQCPALLPLPTLFPRRFIL</sequence>
<dbReference type="InterPro" id="IPR036871">
    <property type="entry name" value="PX_dom_sf"/>
</dbReference>
<dbReference type="GO" id="GO:0035091">
    <property type="term" value="F:phosphatidylinositol binding"/>
    <property type="evidence" value="ECO:0007669"/>
    <property type="project" value="InterPro"/>
</dbReference>
<evidence type="ECO:0000256" key="3">
    <source>
        <dbReference type="SAM" id="MobiDB-lite"/>
    </source>
</evidence>
<feature type="compositionally biased region" description="Basic and acidic residues" evidence="3">
    <location>
        <begin position="843"/>
        <end position="855"/>
    </location>
</feature>
<evidence type="ECO:0000256" key="1">
    <source>
        <dbReference type="ARBA" id="ARBA00004496"/>
    </source>
</evidence>
<feature type="region of interest" description="Disordered" evidence="3">
    <location>
        <begin position="836"/>
        <end position="873"/>
    </location>
</feature>
<dbReference type="InterPro" id="IPR003114">
    <property type="entry name" value="Phox_assoc"/>
</dbReference>
<dbReference type="Pfam" id="PF02705">
    <property type="entry name" value="K_trans"/>
    <property type="match status" value="1"/>
</dbReference>
<dbReference type="AlphaFoldDB" id="A0A6N2M720"/>
<accession>A0A6N2M720</accession>
<dbReference type="PANTHER" id="PTHR22999:SF23">
    <property type="entry name" value="SORTING NEXIN-16"/>
    <property type="match status" value="1"/>
</dbReference>
<dbReference type="SUPFAM" id="SSF64268">
    <property type="entry name" value="PX domain"/>
    <property type="match status" value="1"/>
</dbReference>
<dbReference type="InterPro" id="IPR051837">
    <property type="entry name" value="SortingNexin/PXDomain-PKLike"/>
</dbReference>
<feature type="domain" description="PXA" evidence="4">
    <location>
        <begin position="201"/>
        <end position="405"/>
    </location>
</feature>
<dbReference type="InterPro" id="IPR053951">
    <property type="entry name" value="K_trans_N"/>
</dbReference>
<evidence type="ECO:0000259" key="4">
    <source>
        <dbReference type="PROSITE" id="PS51207"/>
    </source>
</evidence>
<evidence type="ECO:0000256" key="2">
    <source>
        <dbReference type="ARBA" id="ARBA00022490"/>
    </source>
</evidence>
<dbReference type="PROSITE" id="PS51207">
    <property type="entry name" value="PXA"/>
    <property type="match status" value="1"/>
</dbReference>
<protein>
    <recommendedName>
        <fullName evidence="4">PXA domain-containing protein</fullName>
    </recommendedName>
</protein>
<dbReference type="GO" id="GO:0031410">
    <property type="term" value="C:cytoplasmic vesicle"/>
    <property type="evidence" value="ECO:0007669"/>
    <property type="project" value="UniProtKB-ARBA"/>
</dbReference>
<name>A0A6N2M720_SALVM</name>
<reference evidence="5" key="1">
    <citation type="submission" date="2019-03" db="EMBL/GenBank/DDBJ databases">
        <authorList>
            <person name="Mank J."/>
            <person name="Almeida P."/>
        </authorList>
    </citation>
    <scope>NUCLEOTIDE SEQUENCE</scope>
    <source>
        <strain evidence="5">78183</strain>
    </source>
</reference>
<keyword evidence="2" id="KW-0963">Cytoplasm</keyword>
<gene>
    <name evidence="5" type="ORF">SVIM_LOCUS330716</name>
</gene>
<evidence type="ECO:0000313" key="5">
    <source>
        <dbReference type="EMBL" id="VFU49907.1"/>
    </source>
</evidence>
<comment type="subcellular location">
    <subcellularLocation>
        <location evidence="1">Cytoplasm</location>
    </subcellularLocation>
</comment>
<proteinExistence type="predicted"/>
<dbReference type="PANTHER" id="PTHR22999">
    <property type="entry name" value="PX SERINE/THREONINE KINASE PXK"/>
    <property type="match status" value="1"/>
</dbReference>
<organism evidence="5">
    <name type="scientific">Salix viminalis</name>
    <name type="common">Common osier</name>
    <name type="synonym">Basket willow</name>
    <dbReference type="NCBI Taxonomy" id="40686"/>
    <lineage>
        <taxon>Eukaryota</taxon>
        <taxon>Viridiplantae</taxon>
        <taxon>Streptophyta</taxon>
        <taxon>Embryophyta</taxon>
        <taxon>Tracheophyta</taxon>
        <taxon>Spermatophyta</taxon>
        <taxon>Magnoliopsida</taxon>
        <taxon>eudicotyledons</taxon>
        <taxon>Gunneridae</taxon>
        <taxon>Pentapetalae</taxon>
        <taxon>rosids</taxon>
        <taxon>fabids</taxon>
        <taxon>Malpighiales</taxon>
        <taxon>Salicaceae</taxon>
        <taxon>Saliceae</taxon>
        <taxon>Salix</taxon>
    </lineage>
</organism>
<dbReference type="EMBL" id="CAADRP010001716">
    <property type="protein sequence ID" value="VFU49907.1"/>
    <property type="molecule type" value="Genomic_DNA"/>
</dbReference>
<feature type="region of interest" description="Disordered" evidence="3">
    <location>
        <begin position="440"/>
        <end position="468"/>
    </location>
</feature>